<name>A0A2U8W215_9HYPH</name>
<dbReference type="EMBL" id="CP029550">
    <property type="protein sequence ID" value="AWN40125.1"/>
    <property type="molecule type" value="Genomic_DNA"/>
</dbReference>
<dbReference type="OrthoDB" id="8017546at2"/>
<reference evidence="2" key="1">
    <citation type="submission" date="2018-05" db="EMBL/GenBank/DDBJ databases">
        <title>Complete Genome Sequence of Methylobacterium sp. 17SD2-17.</title>
        <authorList>
            <person name="Srinivasan S."/>
        </authorList>
    </citation>
    <scope>NUCLEOTIDE SEQUENCE [LARGE SCALE GENOMIC DNA]</scope>
    <source>
        <strain evidence="2">17SD2-17</strain>
    </source>
</reference>
<evidence type="ECO:0000313" key="1">
    <source>
        <dbReference type="EMBL" id="AWN40125.1"/>
    </source>
</evidence>
<organism evidence="1 2">
    <name type="scientific">Methylobacterium durans</name>
    <dbReference type="NCBI Taxonomy" id="2202825"/>
    <lineage>
        <taxon>Bacteria</taxon>
        <taxon>Pseudomonadati</taxon>
        <taxon>Pseudomonadota</taxon>
        <taxon>Alphaproteobacteria</taxon>
        <taxon>Hyphomicrobiales</taxon>
        <taxon>Methylobacteriaceae</taxon>
        <taxon>Methylobacterium</taxon>
    </lineage>
</organism>
<dbReference type="KEGG" id="mets:DK389_05690"/>
<sequence>MTDFYHILNWTLKRGSHTFPGPEGGTCINEAAIVACGFPYRPVRAPTDMPLCFSRPICRLALHLNDEAGDVERQRLIPFVTRLACADTPEIERERAAYIRARIDLDGRYMPHVSMDEGIRVLEGALAIGRQADPLAPDVAADRLNAARADTAPEASKQASISQMLKVWLGVFEKEPGTV</sequence>
<dbReference type="Proteomes" id="UP000245926">
    <property type="component" value="Chromosome"/>
</dbReference>
<keyword evidence="2" id="KW-1185">Reference proteome</keyword>
<accession>A0A2U8W215</accession>
<dbReference type="RefSeq" id="WP_109888002.1">
    <property type="nucleotide sequence ID" value="NZ_CP029550.1"/>
</dbReference>
<protein>
    <submittedName>
        <fullName evidence="1">Uncharacterized protein</fullName>
    </submittedName>
</protein>
<dbReference type="AlphaFoldDB" id="A0A2U8W215"/>
<gene>
    <name evidence="1" type="ORF">DK389_05690</name>
</gene>
<proteinExistence type="predicted"/>
<evidence type="ECO:0000313" key="2">
    <source>
        <dbReference type="Proteomes" id="UP000245926"/>
    </source>
</evidence>